<accession>A0A5N6MFC0</accession>
<dbReference type="Pfam" id="PF01925">
    <property type="entry name" value="TauE"/>
    <property type="match status" value="1"/>
</dbReference>
<dbReference type="PANTHER" id="PTHR30269">
    <property type="entry name" value="TRANSMEMBRANE PROTEIN YFCA"/>
    <property type="match status" value="1"/>
</dbReference>
<organism evidence="9 10">
    <name type="scientific">Arthrobacter yangruifuii</name>
    <dbReference type="NCBI Taxonomy" id="2606616"/>
    <lineage>
        <taxon>Bacteria</taxon>
        <taxon>Bacillati</taxon>
        <taxon>Actinomycetota</taxon>
        <taxon>Actinomycetes</taxon>
        <taxon>Micrococcales</taxon>
        <taxon>Micrococcaceae</taxon>
        <taxon>Arthrobacter</taxon>
    </lineage>
</organism>
<dbReference type="EMBL" id="VTFX01000005">
    <property type="protein sequence ID" value="KAD3515121.1"/>
    <property type="molecule type" value="Genomic_DNA"/>
</dbReference>
<dbReference type="InterPro" id="IPR052017">
    <property type="entry name" value="TSUP"/>
</dbReference>
<keyword evidence="7 8" id="KW-0472">Membrane</keyword>
<reference evidence="9 10" key="1">
    <citation type="submission" date="2019-08" db="EMBL/GenBank/DDBJ databases">
        <title>Arthrobacter sp. nov., isolated from plateau pika and Tibetan wild ass.</title>
        <authorList>
            <person name="Ge Y."/>
        </authorList>
    </citation>
    <scope>NUCLEOTIDE SEQUENCE [LARGE SCALE GENOMIC DNA]</scope>
    <source>
        <strain evidence="9 10">785</strain>
    </source>
</reference>
<evidence type="ECO:0000256" key="8">
    <source>
        <dbReference type="RuleBase" id="RU363041"/>
    </source>
</evidence>
<evidence type="ECO:0000313" key="9">
    <source>
        <dbReference type="EMBL" id="KAD3515121.1"/>
    </source>
</evidence>
<keyword evidence="6 8" id="KW-1133">Transmembrane helix</keyword>
<sequence length="249" mass="25730">MSSGLLLTILIAVFVGGIAQRVAGIGFGLLLAPFFIVALGPHEGVVVTNVCGALAAGLVIRQVWRRIDWSMYVSLAVPAAIGVLLGTYTASVLPVGPLEIGVGIFMLAALTSSLLLNRTEMVLRGSTPKTAAGLVAGISNSMAGAGVPAVSAYAVLARWPQASFMATMQPFLATLSTTTLLVHAVLEPGAWPRLDWWVWVVLCVLTAAGLRAGSALAPHVPEATARRIVVALAYLGALSALVKGILDLQ</sequence>
<feature type="transmembrane region" description="Helical" evidence="8">
    <location>
        <begin position="131"/>
        <end position="156"/>
    </location>
</feature>
<feature type="transmembrane region" description="Helical" evidence="8">
    <location>
        <begin position="196"/>
        <end position="216"/>
    </location>
</feature>
<keyword evidence="10" id="KW-1185">Reference proteome</keyword>
<keyword evidence="5 8" id="KW-0812">Transmembrane</keyword>
<dbReference type="InterPro" id="IPR002781">
    <property type="entry name" value="TM_pro_TauE-like"/>
</dbReference>
<evidence type="ECO:0000256" key="3">
    <source>
        <dbReference type="ARBA" id="ARBA00022448"/>
    </source>
</evidence>
<evidence type="ECO:0000256" key="5">
    <source>
        <dbReference type="ARBA" id="ARBA00022692"/>
    </source>
</evidence>
<dbReference type="PANTHER" id="PTHR30269:SF37">
    <property type="entry name" value="MEMBRANE TRANSPORTER PROTEIN"/>
    <property type="match status" value="1"/>
</dbReference>
<evidence type="ECO:0000256" key="6">
    <source>
        <dbReference type="ARBA" id="ARBA00022989"/>
    </source>
</evidence>
<keyword evidence="4 8" id="KW-1003">Cell membrane</keyword>
<dbReference type="RefSeq" id="WP_152272784.1">
    <property type="nucleotide sequence ID" value="NZ_VTFX01000005.1"/>
</dbReference>
<feature type="transmembrane region" description="Helical" evidence="8">
    <location>
        <begin position="100"/>
        <end position="119"/>
    </location>
</feature>
<name>A0A5N6MFC0_9MICC</name>
<protein>
    <recommendedName>
        <fullName evidence="8">Probable membrane transporter protein</fullName>
    </recommendedName>
</protein>
<comment type="similarity">
    <text evidence="2 8">Belongs to the 4-toluene sulfonate uptake permease (TSUP) (TC 2.A.102) family.</text>
</comment>
<keyword evidence="3" id="KW-0813">Transport</keyword>
<comment type="subcellular location">
    <subcellularLocation>
        <location evidence="1 8">Cell membrane</location>
        <topology evidence="1 8">Multi-pass membrane protein</topology>
    </subcellularLocation>
</comment>
<evidence type="ECO:0000313" key="10">
    <source>
        <dbReference type="Proteomes" id="UP000326852"/>
    </source>
</evidence>
<dbReference type="Proteomes" id="UP000326852">
    <property type="component" value="Unassembled WGS sequence"/>
</dbReference>
<proteinExistence type="inferred from homology"/>
<evidence type="ECO:0000256" key="1">
    <source>
        <dbReference type="ARBA" id="ARBA00004651"/>
    </source>
</evidence>
<evidence type="ECO:0000256" key="4">
    <source>
        <dbReference type="ARBA" id="ARBA00022475"/>
    </source>
</evidence>
<dbReference type="GO" id="GO:0005886">
    <property type="term" value="C:plasma membrane"/>
    <property type="evidence" value="ECO:0007669"/>
    <property type="project" value="UniProtKB-SubCell"/>
</dbReference>
<comment type="caution">
    <text evidence="9">The sequence shown here is derived from an EMBL/GenBank/DDBJ whole genome shotgun (WGS) entry which is preliminary data.</text>
</comment>
<feature type="transmembrane region" description="Helical" evidence="8">
    <location>
        <begin position="228"/>
        <end position="246"/>
    </location>
</feature>
<dbReference type="AlphaFoldDB" id="A0A5N6MFC0"/>
<gene>
    <name evidence="9" type="ORF">GD627_12525</name>
</gene>
<evidence type="ECO:0000256" key="2">
    <source>
        <dbReference type="ARBA" id="ARBA00009142"/>
    </source>
</evidence>
<feature type="transmembrane region" description="Helical" evidence="8">
    <location>
        <begin position="34"/>
        <end position="60"/>
    </location>
</feature>
<feature type="transmembrane region" description="Helical" evidence="8">
    <location>
        <begin position="72"/>
        <end position="94"/>
    </location>
</feature>
<evidence type="ECO:0000256" key="7">
    <source>
        <dbReference type="ARBA" id="ARBA00023136"/>
    </source>
</evidence>